<feature type="transmembrane region" description="Helical" evidence="2">
    <location>
        <begin position="154"/>
        <end position="173"/>
    </location>
</feature>
<keyword evidence="5" id="KW-1185">Reference proteome</keyword>
<feature type="signal peptide" evidence="3">
    <location>
        <begin position="1"/>
        <end position="23"/>
    </location>
</feature>
<keyword evidence="2" id="KW-0812">Transmembrane</keyword>
<name>A0AAD2JLQ4_9STRA</name>
<dbReference type="Pfam" id="PF11282">
    <property type="entry name" value="DUF3082"/>
    <property type="match status" value="1"/>
</dbReference>
<dbReference type="EMBL" id="CAKOGP040002103">
    <property type="protein sequence ID" value="CAJ1962350.1"/>
    <property type="molecule type" value="Genomic_DNA"/>
</dbReference>
<protein>
    <recommendedName>
        <fullName evidence="6">PRA1 family protein</fullName>
    </recommendedName>
</protein>
<feature type="chain" id="PRO_5041915785" description="PRA1 family protein" evidence="3">
    <location>
        <begin position="24"/>
        <end position="287"/>
    </location>
</feature>
<keyword evidence="3" id="KW-0732">Signal</keyword>
<evidence type="ECO:0008006" key="6">
    <source>
        <dbReference type="Google" id="ProtNLM"/>
    </source>
</evidence>
<sequence length="287" mass="30987">MASQSTIHLLLLAAILLTKSGLSFQLAARPSITSFSTTRTTSSGPVIGTARYLSIDNKETDVKFSRDTPESTVNLDNDGTRKERTLPDKAVTNTVNERLMAELKAQEKEEKYGARSSIGKKLRLVDGYGRPRKSDAEIRAAIEAARDLNGVNPAVALTGSFFALGVAAALWYATGKLAAFFTFHPVTTDIYFVQRSAQVVRNVSMGLVSLASGFFGVTGLGIFLLGIRVAYGVITGELDPTPIKRNQVTTDKVDMKNMLDLMTNKKPGRRGGRGGSDNDNNSNMFGL</sequence>
<evidence type="ECO:0000256" key="1">
    <source>
        <dbReference type="SAM" id="MobiDB-lite"/>
    </source>
</evidence>
<evidence type="ECO:0000256" key="3">
    <source>
        <dbReference type="SAM" id="SignalP"/>
    </source>
</evidence>
<evidence type="ECO:0000313" key="5">
    <source>
        <dbReference type="Proteomes" id="UP001295423"/>
    </source>
</evidence>
<gene>
    <name evidence="4" type="ORF">CYCCA115_LOCUS19643</name>
</gene>
<proteinExistence type="predicted"/>
<dbReference type="Proteomes" id="UP001295423">
    <property type="component" value="Unassembled WGS sequence"/>
</dbReference>
<reference evidence="4" key="1">
    <citation type="submission" date="2023-08" db="EMBL/GenBank/DDBJ databases">
        <authorList>
            <person name="Audoor S."/>
            <person name="Bilcke G."/>
        </authorList>
    </citation>
    <scope>NUCLEOTIDE SEQUENCE</scope>
</reference>
<dbReference type="InterPro" id="IPR021434">
    <property type="entry name" value="DUF3082"/>
</dbReference>
<evidence type="ECO:0000256" key="2">
    <source>
        <dbReference type="SAM" id="Phobius"/>
    </source>
</evidence>
<evidence type="ECO:0000313" key="4">
    <source>
        <dbReference type="EMBL" id="CAJ1962350.1"/>
    </source>
</evidence>
<accession>A0AAD2JLQ4</accession>
<organism evidence="4 5">
    <name type="scientific">Cylindrotheca closterium</name>
    <dbReference type="NCBI Taxonomy" id="2856"/>
    <lineage>
        <taxon>Eukaryota</taxon>
        <taxon>Sar</taxon>
        <taxon>Stramenopiles</taxon>
        <taxon>Ochrophyta</taxon>
        <taxon>Bacillariophyta</taxon>
        <taxon>Bacillariophyceae</taxon>
        <taxon>Bacillariophycidae</taxon>
        <taxon>Bacillariales</taxon>
        <taxon>Bacillariaceae</taxon>
        <taxon>Cylindrotheca</taxon>
    </lineage>
</organism>
<keyword evidence="2" id="KW-1133">Transmembrane helix</keyword>
<comment type="caution">
    <text evidence="4">The sequence shown here is derived from an EMBL/GenBank/DDBJ whole genome shotgun (WGS) entry which is preliminary data.</text>
</comment>
<dbReference type="AlphaFoldDB" id="A0AAD2JLQ4"/>
<feature type="compositionally biased region" description="Low complexity" evidence="1">
    <location>
        <begin position="277"/>
        <end position="287"/>
    </location>
</feature>
<keyword evidence="2" id="KW-0472">Membrane</keyword>
<feature type="region of interest" description="Disordered" evidence="1">
    <location>
        <begin position="263"/>
        <end position="287"/>
    </location>
</feature>
<feature type="transmembrane region" description="Helical" evidence="2">
    <location>
        <begin position="205"/>
        <end position="231"/>
    </location>
</feature>